<dbReference type="EMBL" id="ML210147">
    <property type="protein sequence ID" value="TFK30278.1"/>
    <property type="molecule type" value="Genomic_DNA"/>
</dbReference>
<evidence type="ECO:0000313" key="2">
    <source>
        <dbReference type="EMBL" id="TFK30278.1"/>
    </source>
</evidence>
<evidence type="ECO:0000256" key="1">
    <source>
        <dbReference type="SAM" id="MobiDB-lite"/>
    </source>
</evidence>
<name>A0A5C3LC00_COPMA</name>
<accession>A0A5C3LC00</accession>
<protein>
    <submittedName>
        <fullName evidence="2">Uncharacterized protein</fullName>
    </submittedName>
</protein>
<feature type="region of interest" description="Disordered" evidence="1">
    <location>
        <begin position="132"/>
        <end position="154"/>
    </location>
</feature>
<proteinExistence type="predicted"/>
<dbReference type="AlphaFoldDB" id="A0A5C3LC00"/>
<keyword evidence="3" id="KW-1185">Reference proteome</keyword>
<evidence type="ECO:0000313" key="3">
    <source>
        <dbReference type="Proteomes" id="UP000307440"/>
    </source>
</evidence>
<gene>
    <name evidence="2" type="ORF">FA15DRAFT_699818</name>
</gene>
<organism evidence="2 3">
    <name type="scientific">Coprinopsis marcescibilis</name>
    <name type="common">Agaric fungus</name>
    <name type="synonym">Psathyrella marcescibilis</name>
    <dbReference type="NCBI Taxonomy" id="230819"/>
    <lineage>
        <taxon>Eukaryota</taxon>
        <taxon>Fungi</taxon>
        <taxon>Dikarya</taxon>
        <taxon>Basidiomycota</taxon>
        <taxon>Agaricomycotina</taxon>
        <taxon>Agaricomycetes</taxon>
        <taxon>Agaricomycetidae</taxon>
        <taxon>Agaricales</taxon>
        <taxon>Agaricineae</taxon>
        <taxon>Psathyrellaceae</taxon>
        <taxon>Coprinopsis</taxon>
    </lineage>
</organism>
<reference evidence="2 3" key="1">
    <citation type="journal article" date="2019" name="Nat. Ecol. Evol.">
        <title>Megaphylogeny resolves global patterns of mushroom evolution.</title>
        <authorList>
            <person name="Varga T."/>
            <person name="Krizsan K."/>
            <person name="Foldi C."/>
            <person name="Dima B."/>
            <person name="Sanchez-Garcia M."/>
            <person name="Sanchez-Ramirez S."/>
            <person name="Szollosi G.J."/>
            <person name="Szarkandi J.G."/>
            <person name="Papp V."/>
            <person name="Albert L."/>
            <person name="Andreopoulos W."/>
            <person name="Angelini C."/>
            <person name="Antonin V."/>
            <person name="Barry K.W."/>
            <person name="Bougher N.L."/>
            <person name="Buchanan P."/>
            <person name="Buyck B."/>
            <person name="Bense V."/>
            <person name="Catcheside P."/>
            <person name="Chovatia M."/>
            <person name="Cooper J."/>
            <person name="Damon W."/>
            <person name="Desjardin D."/>
            <person name="Finy P."/>
            <person name="Geml J."/>
            <person name="Haridas S."/>
            <person name="Hughes K."/>
            <person name="Justo A."/>
            <person name="Karasinski D."/>
            <person name="Kautmanova I."/>
            <person name="Kiss B."/>
            <person name="Kocsube S."/>
            <person name="Kotiranta H."/>
            <person name="LaButti K.M."/>
            <person name="Lechner B.E."/>
            <person name="Liimatainen K."/>
            <person name="Lipzen A."/>
            <person name="Lukacs Z."/>
            <person name="Mihaltcheva S."/>
            <person name="Morgado L.N."/>
            <person name="Niskanen T."/>
            <person name="Noordeloos M.E."/>
            <person name="Ohm R.A."/>
            <person name="Ortiz-Santana B."/>
            <person name="Ovrebo C."/>
            <person name="Racz N."/>
            <person name="Riley R."/>
            <person name="Savchenko A."/>
            <person name="Shiryaev A."/>
            <person name="Soop K."/>
            <person name="Spirin V."/>
            <person name="Szebenyi C."/>
            <person name="Tomsovsky M."/>
            <person name="Tulloss R.E."/>
            <person name="Uehling J."/>
            <person name="Grigoriev I.V."/>
            <person name="Vagvolgyi C."/>
            <person name="Papp T."/>
            <person name="Martin F.M."/>
            <person name="Miettinen O."/>
            <person name="Hibbett D.S."/>
            <person name="Nagy L.G."/>
        </authorList>
    </citation>
    <scope>NUCLEOTIDE SEQUENCE [LARGE SCALE GENOMIC DNA]</scope>
    <source>
        <strain evidence="2 3">CBS 121175</strain>
    </source>
</reference>
<dbReference type="Proteomes" id="UP000307440">
    <property type="component" value="Unassembled WGS sequence"/>
</dbReference>
<sequence>MNFQSAHASGHKSTIGGPNPDIQQEIYLKVTGVDALGYGIIHMAHPIQAGDLDQFLISQKLKTIETRVNRNAYEGSTSLPPVLSGTLPSLIITHSGGSPDFFKHKNCSYAGVTRRPDGIRVVVSIESETCSGNTSPVHGMQSDIISPNITPRRGTETQKDFVERQEIESRAVAVILQGMTTLAFKSLGVVMIENSKNKPFELDRLDKNIMQALVGGKPKVMLIRSKQATRKESWENWNSIGLERLRQKDIVSYPDIFSFTLPPIPQQQHSRLHFESVKKQYFATDKGIIV</sequence>